<evidence type="ECO:0000256" key="2">
    <source>
        <dbReference type="SAM" id="MobiDB-lite"/>
    </source>
</evidence>
<comment type="similarity">
    <text evidence="1">Belongs to the sulfatase family.</text>
</comment>
<organism evidence="4 5">
    <name type="scientific">Dietzia maris</name>
    <dbReference type="NCBI Taxonomy" id="37915"/>
    <lineage>
        <taxon>Bacteria</taxon>
        <taxon>Bacillati</taxon>
        <taxon>Actinomycetota</taxon>
        <taxon>Actinomycetes</taxon>
        <taxon>Mycobacteriales</taxon>
        <taxon>Dietziaceae</taxon>
        <taxon>Dietzia</taxon>
    </lineage>
</organism>
<accession>A0A365P9X9</accession>
<feature type="domain" description="Sulfatase N-terminal" evidence="3">
    <location>
        <begin position="53"/>
        <end position="466"/>
    </location>
</feature>
<dbReference type="Gene3D" id="3.30.1120.10">
    <property type="match status" value="1"/>
</dbReference>
<comment type="caution">
    <text evidence="4">The sequence shown here is derived from an EMBL/GenBank/DDBJ whole genome shotgun (WGS) entry which is preliminary data.</text>
</comment>
<evidence type="ECO:0000259" key="3">
    <source>
        <dbReference type="Pfam" id="PF00884"/>
    </source>
</evidence>
<dbReference type="InterPro" id="IPR000917">
    <property type="entry name" value="Sulfatase_N"/>
</dbReference>
<dbReference type="SUPFAM" id="SSF53649">
    <property type="entry name" value="Alkaline phosphatase-like"/>
    <property type="match status" value="1"/>
</dbReference>
<reference evidence="4 5" key="1">
    <citation type="submission" date="2018-06" db="EMBL/GenBank/DDBJ databases">
        <title>Whole genome sequencing of four bacterial strains from South Shetland trench revealing bio-synthetic gene clusters.</title>
        <authorList>
            <person name="Abdel-Mageed W.M."/>
            <person name="Lehri B."/>
            <person name="Jarmusch S.A."/>
            <person name="Miranda K."/>
            <person name="Goodfellow M."/>
            <person name="Jaspars M."/>
            <person name="Karlyshev A.V."/>
        </authorList>
    </citation>
    <scope>NUCLEOTIDE SEQUENCE [LARGE SCALE GENOMIC DNA]</scope>
    <source>
        <strain evidence="4 5">SST1</strain>
    </source>
</reference>
<dbReference type="AlphaFoldDB" id="A0A365P9X9"/>
<evidence type="ECO:0000313" key="5">
    <source>
        <dbReference type="Proteomes" id="UP000252187"/>
    </source>
</evidence>
<evidence type="ECO:0000256" key="1">
    <source>
        <dbReference type="ARBA" id="ARBA00008779"/>
    </source>
</evidence>
<feature type="region of interest" description="Disordered" evidence="2">
    <location>
        <begin position="777"/>
        <end position="797"/>
    </location>
</feature>
<dbReference type="PANTHER" id="PTHR42693">
    <property type="entry name" value="ARYLSULFATASE FAMILY MEMBER"/>
    <property type="match status" value="1"/>
</dbReference>
<dbReference type="CDD" id="cd16025">
    <property type="entry name" value="PAS_like"/>
    <property type="match status" value="1"/>
</dbReference>
<sequence>MSPSDDAFPEAGLDRHVLPVRRLAGRVPAEMDRRDQQDGFPGVEQIRPPQGAPNVLLVMLDDVGFGTSSAFGGPCRTPTIERLNHAGAGYTRFHTTALCSPTRAATLTGRNHHSVGMGVIAEMSTRAPGYTGMRPDSAATIARVLRGNGYATGAFGKMHQTPPWETTAAGPFDRWPTEEGFDTFYGFLGAEADHFTPVLYDGRRQVDPPRTPEEGYHLTEDLVDHAVQWVENVSAVAPDMPWFCYLPLGAVHAPLHVPESYRDRYVGEFDDGWDALRERTLARQKELGVVPEDTELGPWAPGLPHWDELDDDEKKVAARLMELYAGFLEHTDDQVGRLIDHLDSTGALENTLVLYMVGDNGASTEGGRLGAFNYLAGLNGLPSTTEELLAKWDDLGGPDSYPHFPSSWALALNTPYQWAKQVASHYGGTRNALVAHWPGRIAEPGRLRHQWHHCVDIAPTILEAAGLPMPHTVDGVAQKPLEGVGITYTFDQPDAPDRHTTQYFEIFGNRGIYDHGWTAVTAQRAPWLMATSGVDLTPLADSTWELYDTRADWSQSRDLAAEHPEILERLTMKFIAEAARYDVLPLDDSTVGRQAGVDNRPPHPMGGRSSITLYPHMDGLNEKAAPKLLNRAFRLTAALEVHGGDSPAAGSCEGVLLSLGGRFGGMTLYIVDGVPVFEYNFFGRHHGRAAGSEPLAAGARTVELEFAYDGGIAAGADLRLLIDGEQVGQGRIAVTAPAMFSMNETLDIGRSRGSAVSTAYEGPFPVRGATLHHVQADLGRGSELPQARRDEIELATH</sequence>
<dbReference type="InterPro" id="IPR050738">
    <property type="entry name" value="Sulfatase"/>
</dbReference>
<protein>
    <submittedName>
        <fullName evidence="4">Arylsulfatase</fullName>
    </submittedName>
</protein>
<dbReference type="Pfam" id="PF00884">
    <property type="entry name" value="Sulfatase"/>
    <property type="match status" value="1"/>
</dbReference>
<evidence type="ECO:0000313" key="4">
    <source>
        <dbReference type="EMBL" id="RBA36263.1"/>
    </source>
</evidence>
<dbReference type="PANTHER" id="PTHR42693:SF43">
    <property type="entry name" value="BLL2667 PROTEIN"/>
    <property type="match status" value="1"/>
</dbReference>
<name>A0A365P9X9_9ACTN</name>
<gene>
    <name evidence="4" type="ORF">DQ226_09085</name>
</gene>
<dbReference type="Proteomes" id="UP000252187">
    <property type="component" value="Unassembled WGS sequence"/>
</dbReference>
<dbReference type="Gene3D" id="3.40.720.10">
    <property type="entry name" value="Alkaline Phosphatase, subunit A"/>
    <property type="match status" value="1"/>
</dbReference>
<dbReference type="EMBL" id="QNTT01000020">
    <property type="protein sequence ID" value="RBA36263.1"/>
    <property type="molecule type" value="Genomic_DNA"/>
</dbReference>
<feature type="compositionally biased region" description="Basic and acidic residues" evidence="2">
    <location>
        <begin position="786"/>
        <end position="797"/>
    </location>
</feature>
<proteinExistence type="inferred from homology"/>
<dbReference type="InterPro" id="IPR017850">
    <property type="entry name" value="Alkaline_phosphatase_core_sf"/>
</dbReference>